<accession>A0ABM8IRB8</accession>
<name>A0ABM8IRB8_BIFAD</name>
<dbReference type="Proteomes" id="UP001357973">
    <property type="component" value="Chromosome"/>
</dbReference>
<reference evidence="1 2" key="1">
    <citation type="submission" date="2023-06" db="EMBL/GenBank/DDBJ databases">
        <title>Complete Genome Sequences of Bifidobacterium faecale strain JCM19861T was isolated from human faeces by Jung-Hye Choi et al. (2014).</title>
        <authorList>
            <person name="Okuhama S."/>
            <person name="Takahashi H."/>
            <person name="Imaizumi K."/>
            <person name="Nakayama S."/>
            <person name="Ogata Y."/>
            <person name="Suda W."/>
        </authorList>
    </citation>
    <scope>NUCLEOTIDE SEQUENCE [LARGE SCALE GENOMIC DNA]</scope>
    <source>
        <strain evidence="1 2">JCM 19861</strain>
    </source>
</reference>
<protein>
    <submittedName>
        <fullName evidence="1">Uncharacterized protein</fullName>
    </submittedName>
</protein>
<organism evidence="1 2">
    <name type="scientific">Bifidobacterium adolescentis</name>
    <dbReference type="NCBI Taxonomy" id="1680"/>
    <lineage>
        <taxon>Bacteria</taxon>
        <taxon>Bacillati</taxon>
        <taxon>Actinomycetota</taxon>
        <taxon>Actinomycetes</taxon>
        <taxon>Bifidobacteriales</taxon>
        <taxon>Bifidobacteriaceae</taxon>
        <taxon>Bifidobacterium</taxon>
    </lineage>
</organism>
<gene>
    <name evidence="1" type="ORF">B19861_15840</name>
</gene>
<sequence>MVQHRPFDGGGHVTFGNHRTAEATGRALFQRTFHGMQEIPRSGIVPVEEEIAVDMAFDNSR</sequence>
<keyword evidence="2" id="KW-1185">Reference proteome</keyword>
<dbReference type="EMBL" id="AP028457">
    <property type="protein sequence ID" value="BEK83642.1"/>
    <property type="molecule type" value="Genomic_DNA"/>
</dbReference>
<proteinExistence type="predicted"/>
<evidence type="ECO:0000313" key="2">
    <source>
        <dbReference type="Proteomes" id="UP001357973"/>
    </source>
</evidence>
<evidence type="ECO:0000313" key="1">
    <source>
        <dbReference type="EMBL" id="BEK83642.1"/>
    </source>
</evidence>